<keyword evidence="4" id="KW-1185">Reference proteome</keyword>
<gene>
    <name evidence="3" type="ORF">FXF68_16305</name>
</gene>
<evidence type="ECO:0000313" key="4">
    <source>
        <dbReference type="Proteomes" id="UP000323505"/>
    </source>
</evidence>
<evidence type="ECO:0000256" key="1">
    <source>
        <dbReference type="SAM" id="MobiDB-lite"/>
    </source>
</evidence>
<reference evidence="3 4" key="1">
    <citation type="submission" date="2019-08" db="EMBL/GenBank/DDBJ databases">
        <title>Actinomadura sp. nov. CYP1-5 isolated from mountain soil.</title>
        <authorList>
            <person name="Songsumanus A."/>
            <person name="Kuncharoen N."/>
            <person name="Kudo T."/>
            <person name="Yuki M."/>
            <person name="Igarashi Y."/>
            <person name="Tanasupawat S."/>
        </authorList>
    </citation>
    <scope>NUCLEOTIDE SEQUENCE [LARGE SCALE GENOMIC DNA]</scope>
    <source>
        <strain evidence="3 4">CYP1-5</strain>
    </source>
</reference>
<comment type="caution">
    <text evidence="3">The sequence shown here is derived from an EMBL/GenBank/DDBJ whole genome shotgun (WGS) entry which is preliminary data.</text>
</comment>
<feature type="compositionally biased region" description="Pro residues" evidence="1">
    <location>
        <begin position="477"/>
        <end position="486"/>
    </location>
</feature>
<evidence type="ECO:0008006" key="5">
    <source>
        <dbReference type="Google" id="ProtNLM"/>
    </source>
</evidence>
<evidence type="ECO:0000256" key="2">
    <source>
        <dbReference type="SAM" id="Phobius"/>
    </source>
</evidence>
<dbReference type="AlphaFoldDB" id="A0A5D3FKH6"/>
<dbReference type="EMBL" id="VSRQ01000003">
    <property type="protein sequence ID" value="TYK49337.1"/>
    <property type="molecule type" value="Genomic_DNA"/>
</dbReference>
<sequence length="497" mass="53041">MSKRTLGPSSVQAEPPLAPDSIPVTRYAGAVRRHLAALVIAVVAGCALGGAKVALTPATYTAHISVLAPPVALHPGINIGSSIDTNKRQPRETTMDTEAQLVWSDSVLSTLSAKPGFHASRDELRERVELSVPSNTHVFTIGVRARSPRTARDGASVVAEAYLGLRARILGQIQERNRTALEQNLNLLKTQLDALPGDEDELRRVTTRTRRQAIMKQIRDVQQQISGLKSRAEQPGEVLRAATLPRHRDDPNRDVSVATGIGLGLLAWVAFVLLRETRPRRIRRPADIRLHSRLPIMVEASTLGGGHREVCRRLRNLVFDAEARTVLVAGVPGAAGTELAYELAELCTEGGSASTVLRIAGEGDAEPPSPDPVPRTFGVRLVRSDDDRQLTRAVDKAGRESRVVVITTPDITGADTIAAAAASDLVLVVVEKGRALDREVASGVLALDQSANPPRAIVLTSPALAGPAPRTTRRTPAEPPVGPPARSPHRATAPGRG</sequence>
<dbReference type="RefSeq" id="WP_148759987.1">
    <property type="nucleotide sequence ID" value="NZ_VSRQ01000003.1"/>
</dbReference>
<dbReference type="GO" id="GO:0005886">
    <property type="term" value="C:plasma membrane"/>
    <property type="evidence" value="ECO:0007669"/>
    <property type="project" value="TreeGrafter"/>
</dbReference>
<dbReference type="PANTHER" id="PTHR32309">
    <property type="entry name" value="TYROSINE-PROTEIN KINASE"/>
    <property type="match status" value="1"/>
</dbReference>
<keyword evidence="2" id="KW-1133">Transmembrane helix</keyword>
<dbReference type="GO" id="GO:0004713">
    <property type="term" value="F:protein tyrosine kinase activity"/>
    <property type="evidence" value="ECO:0007669"/>
    <property type="project" value="TreeGrafter"/>
</dbReference>
<feature type="transmembrane region" description="Helical" evidence="2">
    <location>
        <begin position="35"/>
        <end position="55"/>
    </location>
</feature>
<feature type="region of interest" description="Disordered" evidence="1">
    <location>
        <begin position="460"/>
        <end position="497"/>
    </location>
</feature>
<evidence type="ECO:0000313" key="3">
    <source>
        <dbReference type="EMBL" id="TYK49337.1"/>
    </source>
</evidence>
<organism evidence="3 4">
    <name type="scientific">Actinomadura decatromicini</name>
    <dbReference type="NCBI Taxonomy" id="2604572"/>
    <lineage>
        <taxon>Bacteria</taxon>
        <taxon>Bacillati</taxon>
        <taxon>Actinomycetota</taxon>
        <taxon>Actinomycetes</taxon>
        <taxon>Streptosporangiales</taxon>
        <taxon>Thermomonosporaceae</taxon>
        <taxon>Actinomadura</taxon>
    </lineage>
</organism>
<feature type="transmembrane region" description="Helical" evidence="2">
    <location>
        <begin position="255"/>
        <end position="274"/>
    </location>
</feature>
<dbReference type="PANTHER" id="PTHR32309:SF13">
    <property type="entry name" value="FERRIC ENTEROBACTIN TRANSPORT PROTEIN FEPE"/>
    <property type="match status" value="1"/>
</dbReference>
<accession>A0A5D3FKH6</accession>
<protein>
    <recommendedName>
        <fullName evidence="5">Polysaccharide chain length determinant N-terminal domain-containing protein</fullName>
    </recommendedName>
</protein>
<dbReference type="Proteomes" id="UP000323505">
    <property type="component" value="Unassembled WGS sequence"/>
</dbReference>
<keyword evidence="2" id="KW-0472">Membrane</keyword>
<keyword evidence="2" id="KW-0812">Transmembrane</keyword>
<name>A0A5D3FKH6_9ACTN</name>
<proteinExistence type="predicted"/>
<dbReference type="InterPro" id="IPR050445">
    <property type="entry name" value="Bact_polysacc_biosynth/exp"/>
</dbReference>